<dbReference type="AlphaFoldDB" id="A0A3A8JAZ6"/>
<dbReference type="EMBL" id="RAVZ01000033">
    <property type="protein sequence ID" value="RKG92066.1"/>
    <property type="molecule type" value="Genomic_DNA"/>
</dbReference>
<reference evidence="5" key="1">
    <citation type="submission" date="2018-09" db="EMBL/GenBank/DDBJ databases">
        <authorList>
            <person name="Livingstone P.G."/>
            <person name="Whitworth D.E."/>
        </authorList>
    </citation>
    <scope>NUCLEOTIDE SEQUENCE [LARGE SCALE GENOMIC DNA]</scope>
    <source>
        <strain evidence="5">CA054A</strain>
    </source>
</reference>
<dbReference type="GO" id="GO:0015074">
    <property type="term" value="P:DNA integration"/>
    <property type="evidence" value="ECO:0007669"/>
    <property type="project" value="InterPro"/>
</dbReference>
<dbReference type="PANTHER" id="PTHR30349:SF64">
    <property type="entry name" value="PROPHAGE INTEGRASE INTD-RELATED"/>
    <property type="match status" value="1"/>
</dbReference>
<feature type="region of interest" description="Disordered" evidence="2">
    <location>
        <begin position="1"/>
        <end position="46"/>
    </location>
</feature>
<protein>
    <recommendedName>
        <fullName evidence="3">Tyr recombinase domain-containing protein</fullName>
    </recommendedName>
</protein>
<dbReference type="InterPro" id="IPR013762">
    <property type="entry name" value="Integrase-like_cat_sf"/>
</dbReference>
<keyword evidence="5" id="KW-1185">Reference proteome</keyword>
<keyword evidence="1" id="KW-0233">DNA recombination</keyword>
<dbReference type="PROSITE" id="PS51898">
    <property type="entry name" value="TYR_RECOMBINASE"/>
    <property type="match status" value="1"/>
</dbReference>
<organism evidence="4 5">
    <name type="scientific">Corallococcus terminator</name>
    <dbReference type="NCBI Taxonomy" id="2316733"/>
    <lineage>
        <taxon>Bacteria</taxon>
        <taxon>Pseudomonadati</taxon>
        <taxon>Myxococcota</taxon>
        <taxon>Myxococcia</taxon>
        <taxon>Myxococcales</taxon>
        <taxon>Cystobacterineae</taxon>
        <taxon>Myxococcaceae</taxon>
        <taxon>Corallococcus</taxon>
    </lineage>
</organism>
<dbReference type="GO" id="GO:0003677">
    <property type="term" value="F:DNA binding"/>
    <property type="evidence" value="ECO:0007669"/>
    <property type="project" value="InterPro"/>
</dbReference>
<gene>
    <name evidence="4" type="ORF">D7V88_07615</name>
</gene>
<dbReference type="Gene3D" id="1.10.443.10">
    <property type="entry name" value="Intergrase catalytic core"/>
    <property type="match status" value="1"/>
</dbReference>
<dbReference type="InterPro" id="IPR011010">
    <property type="entry name" value="DNA_brk_join_enz"/>
</dbReference>
<evidence type="ECO:0000256" key="1">
    <source>
        <dbReference type="ARBA" id="ARBA00023172"/>
    </source>
</evidence>
<dbReference type="PANTHER" id="PTHR30349">
    <property type="entry name" value="PHAGE INTEGRASE-RELATED"/>
    <property type="match status" value="1"/>
</dbReference>
<dbReference type="Pfam" id="PF00589">
    <property type="entry name" value="Phage_integrase"/>
    <property type="match status" value="1"/>
</dbReference>
<evidence type="ECO:0000256" key="2">
    <source>
        <dbReference type="SAM" id="MobiDB-lite"/>
    </source>
</evidence>
<dbReference type="InterPro" id="IPR002104">
    <property type="entry name" value="Integrase_catalytic"/>
</dbReference>
<dbReference type="GO" id="GO:0006310">
    <property type="term" value="P:DNA recombination"/>
    <property type="evidence" value="ECO:0007669"/>
    <property type="project" value="UniProtKB-KW"/>
</dbReference>
<sequence length="192" mass="20868">MPARPDGHGARSVPNRGSTSPERTSGAKKHGHNETREGAAQLTETSATGTVRIITVAAQIARPRHRGINGSESEAWTRWASREGLRRTGPVDVQSQVLRLQNAILRTSKRAGLQPIGWHALRHTFASHLVMRGVSLKAVQELLGHALMEMTMRYAHLSPDVKKDVVKVLEAQSRGTLGAHGADSAERPNVFS</sequence>
<evidence type="ECO:0000313" key="4">
    <source>
        <dbReference type="EMBL" id="RKG92066.1"/>
    </source>
</evidence>
<proteinExistence type="predicted"/>
<name>A0A3A8JAZ6_9BACT</name>
<accession>A0A3A8JAZ6</accession>
<evidence type="ECO:0000313" key="5">
    <source>
        <dbReference type="Proteomes" id="UP000268094"/>
    </source>
</evidence>
<dbReference type="Proteomes" id="UP000268094">
    <property type="component" value="Unassembled WGS sequence"/>
</dbReference>
<feature type="domain" description="Tyr recombinase" evidence="3">
    <location>
        <begin position="1"/>
        <end position="167"/>
    </location>
</feature>
<dbReference type="OrthoDB" id="9789256at2"/>
<dbReference type="SUPFAM" id="SSF56349">
    <property type="entry name" value="DNA breaking-rejoining enzymes"/>
    <property type="match status" value="1"/>
</dbReference>
<comment type="caution">
    <text evidence="4">The sequence shown here is derived from an EMBL/GenBank/DDBJ whole genome shotgun (WGS) entry which is preliminary data.</text>
</comment>
<evidence type="ECO:0000259" key="3">
    <source>
        <dbReference type="PROSITE" id="PS51898"/>
    </source>
</evidence>
<dbReference type="InterPro" id="IPR050090">
    <property type="entry name" value="Tyrosine_recombinase_XerCD"/>
</dbReference>